<feature type="domain" description="HTH tetR-type" evidence="5">
    <location>
        <begin position="11"/>
        <end position="71"/>
    </location>
</feature>
<protein>
    <submittedName>
        <fullName evidence="6">Transcriptional regulator, TetR family</fullName>
    </submittedName>
</protein>
<name>A7HW72_PARL1</name>
<reference evidence="6 7" key="1">
    <citation type="journal article" date="2011" name="Stand. Genomic Sci.">
        <title>Complete genome sequence of Parvibaculum lavamentivorans type strain (DS-1(T)).</title>
        <authorList>
            <person name="Schleheck D."/>
            <person name="Weiss M."/>
            <person name="Pitluck S."/>
            <person name="Bruce D."/>
            <person name="Land M.L."/>
            <person name="Han S."/>
            <person name="Saunders E."/>
            <person name="Tapia R."/>
            <person name="Detter C."/>
            <person name="Brettin T."/>
            <person name="Han J."/>
            <person name="Woyke T."/>
            <person name="Goodwin L."/>
            <person name="Pennacchio L."/>
            <person name="Nolan M."/>
            <person name="Cook A.M."/>
            <person name="Kjelleberg S."/>
            <person name="Thomas T."/>
        </authorList>
    </citation>
    <scope>NUCLEOTIDE SEQUENCE [LARGE SCALE GENOMIC DNA]</scope>
    <source>
        <strain evidence="7">DS-1 / DSM 13023 / NCIMB 13966</strain>
    </source>
</reference>
<dbReference type="PRINTS" id="PR00455">
    <property type="entry name" value="HTHTETR"/>
</dbReference>
<dbReference type="EMBL" id="CP000774">
    <property type="protein sequence ID" value="ABS64155.1"/>
    <property type="molecule type" value="Genomic_DNA"/>
</dbReference>
<evidence type="ECO:0000256" key="3">
    <source>
        <dbReference type="ARBA" id="ARBA00023163"/>
    </source>
</evidence>
<dbReference type="HOGENOM" id="CLU_069356_28_1_5"/>
<keyword evidence="3" id="KW-0804">Transcription</keyword>
<sequence>MAAAKAPAARHGAKEKILDAARRLIRERGYTATTVDHLCAGAGVTKGAFFHHFESKEALAIAAASSWTETNKDFFGNAPFQAPKDPLDRVLAYVDFRKSLMKGDLAGFTCLMGTMLQETYASNPAIREACAADIFSHARMLEADIAAAMADRGLDADWSARSLSLHIQAVLQGAFILAKAENGVRSARQTCDHLKRYIETLFETPRTRKGAVS</sequence>
<dbReference type="STRING" id="402881.Plav_2546"/>
<evidence type="ECO:0000256" key="1">
    <source>
        <dbReference type="ARBA" id="ARBA00023015"/>
    </source>
</evidence>
<evidence type="ECO:0000259" key="5">
    <source>
        <dbReference type="PROSITE" id="PS50977"/>
    </source>
</evidence>
<dbReference type="GO" id="GO:0003677">
    <property type="term" value="F:DNA binding"/>
    <property type="evidence" value="ECO:0007669"/>
    <property type="project" value="UniProtKB-UniRule"/>
</dbReference>
<gene>
    <name evidence="6" type="ordered locus">Plav_2546</name>
</gene>
<dbReference type="SUPFAM" id="SSF46689">
    <property type="entry name" value="Homeodomain-like"/>
    <property type="match status" value="1"/>
</dbReference>
<organism evidence="6 7">
    <name type="scientific">Parvibaculum lavamentivorans (strain DS-1 / DSM 13023 / NCIMB 13966)</name>
    <dbReference type="NCBI Taxonomy" id="402881"/>
    <lineage>
        <taxon>Bacteria</taxon>
        <taxon>Pseudomonadati</taxon>
        <taxon>Pseudomonadota</taxon>
        <taxon>Alphaproteobacteria</taxon>
        <taxon>Hyphomicrobiales</taxon>
        <taxon>Parvibaculaceae</taxon>
        <taxon>Parvibaculum</taxon>
    </lineage>
</organism>
<feature type="DNA-binding region" description="H-T-H motif" evidence="4">
    <location>
        <begin position="34"/>
        <end position="53"/>
    </location>
</feature>
<dbReference type="Proteomes" id="UP000006377">
    <property type="component" value="Chromosome"/>
</dbReference>
<keyword evidence="2 4" id="KW-0238">DNA-binding</keyword>
<dbReference type="PROSITE" id="PS50977">
    <property type="entry name" value="HTH_TETR_2"/>
    <property type="match status" value="1"/>
</dbReference>
<keyword evidence="7" id="KW-1185">Reference proteome</keyword>
<evidence type="ECO:0000256" key="4">
    <source>
        <dbReference type="PROSITE-ProRule" id="PRU00335"/>
    </source>
</evidence>
<dbReference type="SUPFAM" id="SSF48498">
    <property type="entry name" value="Tetracyclin repressor-like, C-terminal domain"/>
    <property type="match status" value="1"/>
</dbReference>
<dbReference type="OrthoDB" id="9811084at2"/>
<dbReference type="KEGG" id="pla:Plav_2546"/>
<dbReference type="PANTHER" id="PTHR47506">
    <property type="entry name" value="TRANSCRIPTIONAL REGULATORY PROTEIN"/>
    <property type="match status" value="1"/>
</dbReference>
<dbReference type="PROSITE" id="PS01081">
    <property type="entry name" value="HTH_TETR_1"/>
    <property type="match status" value="1"/>
</dbReference>
<dbReference type="AlphaFoldDB" id="A7HW72"/>
<dbReference type="RefSeq" id="WP_012111466.1">
    <property type="nucleotide sequence ID" value="NC_009719.1"/>
</dbReference>
<dbReference type="InterPro" id="IPR001647">
    <property type="entry name" value="HTH_TetR"/>
</dbReference>
<keyword evidence="1" id="KW-0805">Transcription regulation</keyword>
<dbReference type="Pfam" id="PF16925">
    <property type="entry name" value="TetR_C_13"/>
    <property type="match status" value="1"/>
</dbReference>
<proteinExistence type="predicted"/>
<dbReference type="Pfam" id="PF00440">
    <property type="entry name" value="TetR_N"/>
    <property type="match status" value="1"/>
</dbReference>
<dbReference type="InterPro" id="IPR011075">
    <property type="entry name" value="TetR_C"/>
</dbReference>
<accession>A7HW72</accession>
<evidence type="ECO:0000256" key="2">
    <source>
        <dbReference type="ARBA" id="ARBA00023125"/>
    </source>
</evidence>
<evidence type="ECO:0000313" key="7">
    <source>
        <dbReference type="Proteomes" id="UP000006377"/>
    </source>
</evidence>
<evidence type="ECO:0000313" key="6">
    <source>
        <dbReference type="EMBL" id="ABS64155.1"/>
    </source>
</evidence>
<dbReference type="PANTHER" id="PTHR47506:SF3">
    <property type="entry name" value="HTH-TYPE TRANSCRIPTIONAL REGULATOR LMRA"/>
    <property type="match status" value="1"/>
</dbReference>
<dbReference type="InterPro" id="IPR009057">
    <property type="entry name" value="Homeodomain-like_sf"/>
</dbReference>
<dbReference type="Gene3D" id="1.10.357.10">
    <property type="entry name" value="Tetracycline Repressor, domain 2"/>
    <property type="match status" value="1"/>
</dbReference>
<dbReference type="eggNOG" id="COG1309">
    <property type="taxonomic scope" value="Bacteria"/>
</dbReference>
<dbReference type="InterPro" id="IPR023772">
    <property type="entry name" value="DNA-bd_HTH_TetR-type_CS"/>
</dbReference>
<dbReference type="InterPro" id="IPR036271">
    <property type="entry name" value="Tet_transcr_reg_TetR-rel_C_sf"/>
</dbReference>